<dbReference type="Gene3D" id="1.10.3720.10">
    <property type="entry name" value="MetI-like"/>
    <property type="match status" value="2"/>
</dbReference>
<dbReference type="InterPro" id="IPR000515">
    <property type="entry name" value="MetI-like"/>
</dbReference>
<feature type="transmembrane region" description="Helical" evidence="7">
    <location>
        <begin position="473"/>
        <end position="495"/>
    </location>
</feature>
<feature type="transmembrane region" description="Helical" evidence="7">
    <location>
        <begin position="105"/>
        <end position="125"/>
    </location>
</feature>
<evidence type="ECO:0000256" key="4">
    <source>
        <dbReference type="ARBA" id="ARBA00022692"/>
    </source>
</evidence>
<keyword evidence="2 7" id="KW-0813">Transport</keyword>
<feature type="transmembrane region" description="Helical" evidence="7">
    <location>
        <begin position="253"/>
        <end position="272"/>
    </location>
</feature>
<gene>
    <name evidence="9" type="ORF">SAMN05444370_102501</name>
</gene>
<name>A0A1H3XQL5_9RHOB</name>
<evidence type="ECO:0000256" key="5">
    <source>
        <dbReference type="ARBA" id="ARBA00022989"/>
    </source>
</evidence>
<sequence>MTAAVDPRADSDRRAPARDRATGALSIGAILLAALVAAPILGVIGALAMPSQGAWRHMVDTVLPLYVSNTLALGAMVALGAGAVGVGAAWLVTMCRFPGRAAFEWALAAPLAFPAYVMAYAYTALLDHPGPVQTALRDATGWGPRDYWFPEVRSLGGAALMFVLVLYPYVYLLARAAFLQQSARAFDVARTLGLGPWGAFRRVALPMARPAVVTGVALALMETLSDFGAVAHFGVQTFSTGVYRAWFAMGDRIAAAQLSACLLIFVLALVALERAQRRAARYHPAGGFEALACFRLRGWRAAAAALACALPVLLGFVAPLAMLGEMALRDGHSLFGPRYLRFTLNSITLAALAAALCVLAAVILAYAERLAPGRLTACANRVAGMGYAIPGGVIAVGVMIPLAALDNGLDAWAREALGVSTGLLLSGSIGVLLFAYLVRFLAVALNTVDAGFGKITPSMDHAARTLGAGPAGALARVHAPILSGALLTAALIVFVDVMKELPATLIMRPFNFDTLAVQAHRLASDERLTQAATPSLVIVAVGMIPVIVLSARIRASRPGRRAGE</sequence>
<dbReference type="SUPFAM" id="SSF161098">
    <property type="entry name" value="MetI-like"/>
    <property type="match status" value="2"/>
</dbReference>
<feature type="transmembrane region" description="Helical" evidence="7">
    <location>
        <begin position="211"/>
        <end position="233"/>
    </location>
</feature>
<accession>A0A1H3XQL5</accession>
<keyword evidence="4 7" id="KW-0812">Transmembrane</keyword>
<dbReference type="Proteomes" id="UP000198703">
    <property type="component" value="Unassembled WGS sequence"/>
</dbReference>
<evidence type="ECO:0000256" key="6">
    <source>
        <dbReference type="ARBA" id="ARBA00023136"/>
    </source>
</evidence>
<dbReference type="Pfam" id="PF00528">
    <property type="entry name" value="BPD_transp_1"/>
    <property type="match status" value="1"/>
</dbReference>
<evidence type="ECO:0000313" key="9">
    <source>
        <dbReference type="EMBL" id="SEA00884.1"/>
    </source>
</evidence>
<dbReference type="EMBL" id="FNQM01000002">
    <property type="protein sequence ID" value="SEA00884.1"/>
    <property type="molecule type" value="Genomic_DNA"/>
</dbReference>
<dbReference type="PANTHER" id="PTHR30183:SF2">
    <property type="entry name" value="IRON UTILIZATION PROTEIN"/>
    <property type="match status" value="1"/>
</dbReference>
<dbReference type="PROSITE" id="PS50928">
    <property type="entry name" value="ABC_TM1"/>
    <property type="match status" value="2"/>
</dbReference>
<feature type="transmembrane region" description="Helical" evidence="7">
    <location>
        <begin position="387"/>
        <end position="405"/>
    </location>
</feature>
<feature type="domain" description="ABC transmembrane type-1" evidence="8">
    <location>
        <begin position="343"/>
        <end position="549"/>
    </location>
</feature>
<dbReference type="STRING" id="89524.SAMN05444370_102501"/>
<evidence type="ECO:0000256" key="3">
    <source>
        <dbReference type="ARBA" id="ARBA00022475"/>
    </source>
</evidence>
<dbReference type="GO" id="GO:0005886">
    <property type="term" value="C:plasma membrane"/>
    <property type="evidence" value="ECO:0007669"/>
    <property type="project" value="UniProtKB-SubCell"/>
</dbReference>
<feature type="transmembrane region" description="Helical" evidence="7">
    <location>
        <begin position="301"/>
        <end position="322"/>
    </location>
</feature>
<evidence type="ECO:0000313" key="10">
    <source>
        <dbReference type="Proteomes" id="UP000198703"/>
    </source>
</evidence>
<dbReference type="CDD" id="cd06261">
    <property type="entry name" value="TM_PBP2"/>
    <property type="match status" value="1"/>
</dbReference>
<feature type="transmembrane region" description="Helical" evidence="7">
    <location>
        <begin position="342"/>
        <end position="366"/>
    </location>
</feature>
<evidence type="ECO:0000256" key="1">
    <source>
        <dbReference type="ARBA" id="ARBA00004651"/>
    </source>
</evidence>
<dbReference type="GO" id="GO:0055085">
    <property type="term" value="P:transmembrane transport"/>
    <property type="evidence" value="ECO:0007669"/>
    <property type="project" value="InterPro"/>
</dbReference>
<keyword evidence="3" id="KW-1003">Cell membrane</keyword>
<feature type="domain" description="ABC transmembrane type-1" evidence="8">
    <location>
        <begin position="67"/>
        <end position="271"/>
    </location>
</feature>
<reference evidence="9 10" key="1">
    <citation type="submission" date="2016-10" db="EMBL/GenBank/DDBJ databases">
        <authorList>
            <person name="de Groot N.N."/>
        </authorList>
    </citation>
    <scope>NUCLEOTIDE SEQUENCE [LARGE SCALE GENOMIC DNA]</scope>
    <source>
        <strain evidence="9 10">DSM 15345</strain>
    </source>
</reference>
<organism evidence="9 10">
    <name type="scientific">Rubrimonas cliftonensis</name>
    <dbReference type="NCBI Taxonomy" id="89524"/>
    <lineage>
        <taxon>Bacteria</taxon>
        <taxon>Pseudomonadati</taxon>
        <taxon>Pseudomonadota</taxon>
        <taxon>Alphaproteobacteria</taxon>
        <taxon>Rhodobacterales</taxon>
        <taxon>Paracoccaceae</taxon>
        <taxon>Rubrimonas</taxon>
    </lineage>
</organism>
<evidence type="ECO:0000256" key="7">
    <source>
        <dbReference type="RuleBase" id="RU363032"/>
    </source>
</evidence>
<dbReference type="InterPro" id="IPR035906">
    <property type="entry name" value="MetI-like_sf"/>
</dbReference>
<dbReference type="RefSeq" id="WP_245730926.1">
    <property type="nucleotide sequence ID" value="NZ_FNQM01000002.1"/>
</dbReference>
<comment type="subcellular location">
    <subcellularLocation>
        <location evidence="1 7">Cell membrane</location>
        <topology evidence="1 7">Multi-pass membrane protein</topology>
    </subcellularLocation>
</comment>
<evidence type="ECO:0000256" key="2">
    <source>
        <dbReference type="ARBA" id="ARBA00022448"/>
    </source>
</evidence>
<keyword evidence="10" id="KW-1185">Reference proteome</keyword>
<keyword evidence="6 7" id="KW-0472">Membrane</keyword>
<keyword evidence="5 7" id="KW-1133">Transmembrane helix</keyword>
<feature type="transmembrane region" description="Helical" evidence="7">
    <location>
        <begin position="417"/>
        <end position="438"/>
    </location>
</feature>
<dbReference type="FunFam" id="1.10.3720.10:FF:000088">
    <property type="entry name" value="Iron(III) ABC transporter, permease protein"/>
    <property type="match status" value="1"/>
</dbReference>
<feature type="transmembrane region" description="Helical" evidence="7">
    <location>
        <begin position="531"/>
        <end position="551"/>
    </location>
</feature>
<dbReference type="AlphaFoldDB" id="A0A1H3XQL5"/>
<evidence type="ECO:0000259" key="8">
    <source>
        <dbReference type="PROSITE" id="PS50928"/>
    </source>
</evidence>
<comment type="similarity">
    <text evidence="7">Belongs to the binding-protein-dependent transport system permease family.</text>
</comment>
<dbReference type="PANTHER" id="PTHR30183">
    <property type="entry name" value="MOLYBDENUM TRANSPORT SYSTEM PERMEASE PROTEIN MODB"/>
    <property type="match status" value="1"/>
</dbReference>
<protein>
    <submittedName>
        <fullName evidence="9">Iron(III) transport system permease protein</fullName>
    </submittedName>
</protein>
<feature type="transmembrane region" description="Helical" evidence="7">
    <location>
        <begin position="155"/>
        <end position="174"/>
    </location>
</feature>
<feature type="transmembrane region" description="Helical" evidence="7">
    <location>
        <begin position="70"/>
        <end position="93"/>
    </location>
</feature>
<feature type="transmembrane region" description="Helical" evidence="7">
    <location>
        <begin position="21"/>
        <end position="50"/>
    </location>
</feature>
<proteinExistence type="inferred from homology"/>